<dbReference type="HOGENOM" id="CLU_2911677_0_0_2"/>
<gene>
    <name evidence="1" type="ordered locus">Pyrfu_0242</name>
</gene>
<reference evidence="1 2" key="1">
    <citation type="journal article" date="2011" name="Stand. Genomic Sci.">
        <title>Complete genome sequence of the hyperthermophilic chemolithoautotroph Pyrolobus fumarii type strain (1A).</title>
        <authorList>
            <person name="Anderson I."/>
            <person name="Goker M."/>
            <person name="Nolan M."/>
            <person name="Lucas S."/>
            <person name="Hammon N."/>
            <person name="Deshpande S."/>
            <person name="Cheng J.F."/>
            <person name="Tapia R."/>
            <person name="Han C."/>
            <person name="Goodwin L."/>
            <person name="Pitluck S."/>
            <person name="Huntemann M."/>
            <person name="Liolios K."/>
            <person name="Ivanova N."/>
            <person name="Pagani I."/>
            <person name="Mavromatis K."/>
            <person name="Ovchinikova G."/>
            <person name="Pati A."/>
            <person name="Chen A."/>
            <person name="Palaniappan K."/>
            <person name="Land M."/>
            <person name="Hauser L."/>
            <person name="Brambilla E.M."/>
            <person name="Huber H."/>
            <person name="Yasawong M."/>
            <person name="Rohde M."/>
            <person name="Spring S."/>
            <person name="Abt B."/>
            <person name="Sikorski J."/>
            <person name="Wirth R."/>
            <person name="Detter J.C."/>
            <person name="Woyke T."/>
            <person name="Bristow J."/>
            <person name="Eisen J.A."/>
            <person name="Markowitz V."/>
            <person name="Hugenholtz P."/>
            <person name="Kyrpides N.C."/>
            <person name="Klenk H.P."/>
            <person name="Lapidus A."/>
        </authorList>
    </citation>
    <scope>NUCLEOTIDE SEQUENCE [LARGE SCALE GENOMIC DNA]</scope>
    <source>
        <strain evidence="2">DSM 11204 / 1A</strain>
    </source>
</reference>
<dbReference type="EMBL" id="CP002838">
    <property type="protein sequence ID" value="AEM38114.1"/>
    <property type="molecule type" value="Genomic_DNA"/>
</dbReference>
<sequence length="61" mass="7156">MECYLKDIPLCHNTLNTHQSQYRNINSLIELWTIRVIPGLLAGRPVFNPVNEESVKHRLRN</sequence>
<keyword evidence="2" id="KW-1185">Reference proteome</keyword>
<organism evidence="1 2">
    <name type="scientific">Pyrolobus fumarii (strain DSM 11204 / 1A)</name>
    <dbReference type="NCBI Taxonomy" id="694429"/>
    <lineage>
        <taxon>Archaea</taxon>
        <taxon>Thermoproteota</taxon>
        <taxon>Thermoprotei</taxon>
        <taxon>Desulfurococcales</taxon>
        <taxon>Pyrodictiaceae</taxon>
        <taxon>Pyrolobus</taxon>
    </lineage>
</organism>
<name>G0EF00_PYRF1</name>
<evidence type="ECO:0000313" key="1">
    <source>
        <dbReference type="EMBL" id="AEM38114.1"/>
    </source>
</evidence>
<dbReference type="InParanoid" id="G0EF00"/>
<protein>
    <submittedName>
        <fullName evidence="1">Uncharacterized protein</fullName>
    </submittedName>
</protein>
<accession>G0EF00</accession>
<dbReference type="AlphaFoldDB" id="G0EF00"/>
<proteinExistence type="predicted"/>
<dbReference type="Proteomes" id="UP000001037">
    <property type="component" value="Chromosome"/>
</dbReference>
<dbReference type="STRING" id="694429.Pyrfu_0242"/>
<evidence type="ECO:0000313" key="2">
    <source>
        <dbReference type="Proteomes" id="UP000001037"/>
    </source>
</evidence>
<dbReference type="KEGG" id="pfm:Pyrfu_0242"/>